<evidence type="ECO:0000256" key="11">
    <source>
        <dbReference type="ARBA" id="ARBA00023033"/>
    </source>
</evidence>
<keyword evidence="4" id="KW-0285">Flavoprotein</keyword>
<dbReference type="FunFam" id="3.50.50.60:FF:000159">
    <property type="entry name" value="Dimethylaniline monooxygenase [N-oxide-forming]"/>
    <property type="match status" value="1"/>
</dbReference>
<dbReference type="Gene3D" id="3.50.50.60">
    <property type="entry name" value="FAD/NAD(P)-binding domain"/>
    <property type="match status" value="1"/>
</dbReference>
<dbReference type="EMBL" id="CP071793">
    <property type="protein sequence ID" value="QTD49236.1"/>
    <property type="molecule type" value="Genomic_DNA"/>
</dbReference>
<dbReference type="PANTHER" id="PTHR23023">
    <property type="entry name" value="DIMETHYLANILINE MONOOXYGENASE"/>
    <property type="match status" value="1"/>
</dbReference>
<evidence type="ECO:0000313" key="13">
    <source>
        <dbReference type="EMBL" id="QTD49236.1"/>
    </source>
</evidence>
<proteinExistence type="inferred from homology"/>
<evidence type="ECO:0000256" key="8">
    <source>
        <dbReference type="ARBA" id="ARBA00022857"/>
    </source>
</evidence>
<dbReference type="GO" id="GO:0004499">
    <property type="term" value="F:N,N-dimethylaniline monooxygenase activity"/>
    <property type="evidence" value="ECO:0007669"/>
    <property type="project" value="InterPro"/>
</dbReference>
<evidence type="ECO:0000256" key="6">
    <source>
        <dbReference type="ARBA" id="ARBA00022824"/>
    </source>
</evidence>
<dbReference type="InterPro" id="IPR020946">
    <property type="entry name" value="Flavin_mOase-like"/>
</dbReference>
<dbReference type="GO" id="GO:0050660">
    <property type="term" value="F:flavin adenine dinucleotide binding"/>
    <property type="evidence" value="ECO:0007669"/>
    <property type="project" value="InterPro"/>
</dbReference>
<keyword evidence="7" id="KW-0274">FAD</keyword>
<dbReference type="PRINTS" id="PR00370">
    <property type="entry name" value="FMOXYGENASE"/>
</dbReference>
<gene>
    <name evidence="13" type="ORF">J3U87_26930</name>
</gene>
<keyword evidence="10" id="KW-0560">Oxidoreductase</keyword>
<evidence type="ECO:0000313" key="14">
    <source>
        <dbReference type="Proteomes" id="UP000663929"/>
    </source>
</evidence>
<evidence type="ECO:0000256" key="12">
    <source>
        <dbReference type="ARBA" id="ARBA00023136"/>
    </source>
</evidence>
<comment type="subcellular location">
    <subcellularLocation>
        <location evidence="2">Endoplasmic reticulum membrane</location>
        <topology evidence="2">Single-pass membrane protein</topology>
    </subcellularLocation>
</comment>
<keyword evidence="5" id="KW-0812">Transmembrane</keyword>
<evidence type="ECO:0000256" key="5">
    <source>
        <dbReference type="ARBA" id="ARBA00022692"/>
    </source>
</evidence>
<keyword evidence="9" id="KW-1133">Transmembrane helix</keyword>
<dbReference type="AlphaFoldDB" id="A0A8A4TH34"/>
<keyword evidence="8" id="KW-0521">NADP</keyword>
<name>A0A8A4TH34_SULCO</name>
<dbReference type="InterPro" id="IPR036188">
    <property type="entry name" value="FAD/NAD-bd_sf"/>
</dbReference>
<dbReference type="GO" id="GO:0050661">
    <property type="term" value="F:NADP binding"/>
    <property type="evidence" value="ECO:0007669"/>
    <property type="project" value="InterPro"/>
</dbReference>
<evidence type="ECO:0000256" key="4">
    <source>
        <dbReference type="ARBA" id="ARBA00022630"/>
    </source>
</evidence>
<dbReference type="Proteomes" id="UP000663929">
    <property type="component" value="Chromosome"/>
</dbReference>
<accession>A0A8A4TH34</accession>
<sequence length="450" mass="51172">MTQNRRIGVIGAGPCGITALKNLRDAGFQHITVFDRNRDVGGNWLFSTEPGHSSVFETTHTISSKKLSQYDDFPMPEDYPDYPGHRHLASYFQNYARQFGLYEHIEFGTTVTRAEPRDGGGWRLSLQREAGEPTQVEEREFDELVVCNGHHWDPRMPRYPGQFGGRLLHSHDFKRAAPFAGERVLVIGGGNSACDVAVETSRVAQRTDISMRRGYWITPKFMLGVPTDIMNERLLWLPKPLRTWVSEKILYFLRGSNRSYGLAQPDHRFGETHPTLNSELLYFIRHGKVTPKPDIERFDGHRVHFSDGSQGDYDSVIACTGYRISHPFFDKATVDYSEGPVPLYLKMFPNGPKNLYFIGLFQPLGSIWPLAELQAKILARYLVGTWRLPSDLGRAIHAEIHHPDYHQLDTPRHTITVGYHAFRKRLLKHLPAPIAQVPANKNVRSSLTGA</sequence>
<comment type="similarity">
    <text evidence="3">Belongs to the FMO family.</text>
</comment>
<dbReference type="PIRSF" id="PIRSF000332">
    <property type="entry name" value="FMO"/>
    <property type="match status" value="1"/>
</dbReference>
<dbReference type="KEGG" id="scor:J3U87_26930"/>
<dbReference type="RefSeq" id="WP_237378877.1">
    <property type="nucleotide sequence ID" value="NZ_CP071793.1"/>
</dbReference>
<evidence type="ECO:0000256" key="1">
    <source>
        <dbReference type="ARBA" id="ARBA00001974"/>
    </source>
</evidence>
<dbReference type="InterPro" id="IPR000960">
    <property type="entry name" value="Flavin_mOase"/>
</dbReference>
<evidence type="ECO:0000256" key="10">
    <source>
        <dbReference type="ARBA" id="ARBA00023002"/>
    </source>
</evidence>
<dbReference type="InterPro" id="IPR050346">
    <property type="entry name" value="FMO-like"/>
</dbReference>
<comment type="cofactor">
    <cofactor evidence="1">
        <name>FAD</name>
        <dbReference type="ChEBI" id="CHEBI:57692"/>
    </cofactor>
</comment>
<keyword evidence="12" id="KW-0472">Membrane</keyword>
<dbReference type="Pfam" id="PF00743">
    <property type="entry name" value="FMO-like"/>
    <property type="match status" value="1"/>
</dbReference>
<keyword evidence="14" id="KW-1185">Reference proteome</keyword>
<evidence type="ECO:0000256" key="9">
    <source>
        <dbReference type="ARBA" id="ARBA00022989"/>
    </source>
</evidence>
<protein>
    <submittedName>
        <fullName evidence="13">NAD(P)-binding domain-containing protein</fullName>
    </submittedName>
</protein>
<keyword evidence="6" id="KW-0256">Endoplasmic reticulum</keyword>
<reference evidence="13" key="1">
    <citation type="submission" date="2021-03" db="EMBL/GenBank/DDBJ databases">
        <title>Acanthopleuribacteraceae sp. M133.</title>
        <authorList>
            <person name="Wang G."/>
        </authorList>
    </citation>
    <scope>NUCLEOTIDE SEQUENCE</scope>
    <source>
        <strain evidence="13">M133</strain>
    </source>
</reference>
<dbReference type="SUPFAM" id="SSF51905">
    <property type="entry name" value="FAD/NAD(P)-binding domain"/>
    <property type="match status" value="2"/>
</dbReference>
<evidence type="ECO:0000256" key="7">
    <source>
        <dbReference type="ARBA" id="ARBA00022827"/>
    </source>
</evidence>
<keyword evidence="11" id="KW-0503">Monooxygenase</keyword>
<organism evidence="13 14">
    <name type="scientific">Sulfidibacter corallicola</name>
    <dbReference type="NCBI Taxonomy" id="2818388"/>
    <lineage>
        <taxon>Bacteria</taxon>
        <taxon>Pseudomonadati</taxon>
        <taxon>Acidobacteriota</taxon>
        <taxon>Holophagae</taxon>
        <taxon>Acanthopleuribacterales</taxon>
        <taxon>Acanthopleuribacteraceae</taxon>
        <taxon>Sulfidibacter</taxon>
    </lineage>
</organism>
<evidence type="ECO:0000256" key="3">
    <source>
        <dbReference type="ARBA" id="ARBA00009183"/>
    </source>
</evidence>
<evidence type="ECO:0000256" key="2">
    <source>
        <dbReference type="ARBA" id="ARBA00004389"/>
    </source>
</evidence>